<dbReference type="AlphaFoldDB" id="A0A3M7SSJ0"/>
<dbReference type="GO" id="GO:0016829">
    <property type="term" value="F:lyase activity"/>
    <property type="evidence" value="ECO:0007669"/>
    <property type="project" value="UniProtKB-KW"/>
</dbReference>
<gene>
    <name evidence="2" type="ORF">BpHYR1_039533</name>
</gene>
<dbReference type="Pfam" id="PF00388">
    <property type="entry name" value="PI-PLC-X"/>
    <property type="match status" value="1"/>
</dbReference>
<dbReference type="PANTHER" id="PTHR13593">
    <property type="match status" value="1"/>
</dbReference>
<accession>A0A3M7SSJ0</accession>
<dbReference type="GO" id="GO:0006629">
    <property type="term" value="P:lipid metabolic process"/>
    <property type="evidence" value="ECO:0007669"/>
    <property type="project" value="InterPro"/>
</dbReference>
<feature type="domain" description="Phosphatidylinositol-specific phospholipase C X" evidence="1">
    <location>
        <begin position="14"/>
        <end position="153"/>
    </location>
</feature>
<dbReference type="CDD" id="cd08586">
    <property type="entry name" value="PI-PLCc_BcPLC_like"/>
    <property type="match status" value="1"/>
</dbReference>
<comment type="caution">
    <text evidence="2">The sequence shown here is derived from an EMBL/GenBank/DDBJ whole genome shotgun (WGS) entry which is preliminary data.</text>
</comment>
<dbReference type="SUPFAM" id="SSF51695">
    <property type="entry name" value="PLC-like phosphodiesterases"/>
    <property type="match status" value="1"/>
</dbReference>
<dbReference type="Proteomes" id="UP000276133">
    <property type="component" value="Unassembled WGS sequence"/>
</dbReference>
<keyword evidence="2" id="KW-0456">Lyase</keyword>
<dbReference type="Gene3D" id="3.20.20.190">
    <property type="entry name" value="Phosphatidylinositol (PI) phosphodiesterase"/>
    <property type="match status" value="1"/>
</dbReference>
<dbReference type="PROSITE" id="PS50007">
    <property type="entry name" value="PIPLC_X_DOMAIN"/>
    <property type="match status" value="1"/>
</dbReference>
<reference evidence="2 3" key="1">
    <citation type="journal article" date="2018" name="Sci. Rep.">
        <title>Genomic signatures of local adaptation to the degree of environmental predictability in rotifers.</title>
        <authorList>
            <person name="Franch-Gras L."/>
            <person name="Hahn C."/>
            <person name="Garcia-Roger E.M."/>
            <person name="Carmona M.J."/>
            <person name="Serra M."/>
            <person name="Gomez A."/>
        </authorList>
    </citation>
    <scope>NUCLEOTIDE SEQUENCE [LARGE SCALE GENOMIC DNA]</scope>
    <source>
        <strain evidence="2">HYR1</strain>
    </source>
</reference>
<dbReference type="GO" id="GO:0008081">
    <property type="term" value="F:phosphoric diester hydrolase activity"/>
    <property type="evidence" value="ECO:0007669"/>
    <property type="project" value="InterPro"/>
</dbReference>
<evidence type="ECO:0000259" key="1">
    <source>
        <dbReference type="SMART" id="SM00148"/>
    </source>
</evidence>
<evidence type="ECO:0000313" key="3">
    <source>
        <dbReference type="Proteomes" id="UP000276133"/>
    </source>
</evidence>
<dbReference type="InterPro" id="IPR017946">
    <property type="entry name" value="PLC-like_Pdiesterase_TIM-brl"/>
</dbReference>
<dbReference type="OrthoDB" id="1046782at2759"/>
<dbReference type="PANTHER" id="PTHR13593:SF113">
    <property type="entry name" value="SI:DKEY-266F7.9"/>
    <property type="match status" value="1"/>
</dbReference>
<dbReference type="SMART" id="SM00148">
    <property type="entry name" value="PLCXc"/>
    <property type="match status" value="1"/>
</dbReference>
<keyword evidence="3" id="KW-1185">Reference proteome</keyword>
<name>A0A3M7SSJ0_BRAPC</name>
<dbReference type="STRING" id="10195.A0A3M7SSJ0"/>
<dbReference type="EMBL" id="REGN01000854">
    <property type="protein sequence ID" value="RNA38567.1"/>
    <property type="molecule type" value="Genomic_DNA"/>
</dbReference>
<proteinExistence type="predicted"/>
<evidence type="ECO:0000313" key="2">
    <source>
        <dbReference type="EMBL" id="RNA38567.1"/>
    </source>
</evidence>
<dbReference type="InterPro" id="IPR000909">
    <property type="entry name" value="PLipase_C_PInositol-sp_X_dom"/>
</dbReference>
<protein>
    <submittedName>
        <fullName evidence="2">Phosphatidylinositol diacylglycerol-lyase</fullName>
    </submittedName>
</protein>
<organism evidence="2 3">
    <name type="scientific">Brachionus plicatilis</name>
    <name type="common">Marine rotifer</name>
    <name type="synonym">Brachionus muelleri</name>
    <dbReference type="NCBI Taxonomy" id="10195"/>
    <lineage>
        <taxon>Eukaryota</taxon>
        <taxon>Metazoa</taxon>
        <taxon>Spiralia</taxon>
        <taxon>Gnathifera</taxon>
        <taxon>Rotifera</taxon>
        <taxon>Eurotatoria</taxon>
        <taxon>Monogononta</taxon>
        <taxon>Pseudotrocha</taxon>
        <taxon>Ploima</taxon>
        <taxon>Brachionidae</taxon>
        <taxon>Brachionus</taxon>
    </lineage>
</organism>
<sequence length="290" mass="33812">MDEKRHEWMSALPDHLKLNEITMPGTHNSCAFHCCVVAKCQKNSLAYQLNNGVRFIDVRCRHVNDSFRLHHGPFDLNFDFDTGCIDLCIQFLQANPSEVILILVSTEHKPESNQRQFDDVFLNYIEKNKDIWFLHEHCPSLAECRGKLVLLRRFSSKKKPLGIDMSGWRFNQTNEIKNHAEFGFRVQDVCNSTASKKWLQIKKLLDHANSGEKNIWYLNYCSAEKWPIQPPAFISWRVNKNLLAYLKNESQPANDDHMDNICQNTKSHGIIIIDFADKEIIQSIYKLNFN</sequence>
<dbReference type="InterPro" id="IPR051057">
    <property type="entry name" value="PI-PLC_domain"/>
</dbReference>